<keyword evidence="3 5" id="KW-1133">Transmembrane helix</keyword>
<comment type="subcellular location">
    <subcellularLocation>
        <location evidence="1">Membrane</location>
        <topology evidence="1">Multi-pass membrane protein</topology>
    </subcellularLocation>
</comment>
<feature type="transmembrane region" description="Helical" evidence="5">
    <location>
        <begin position="75"/>
        <end position="96"/>
    </location>
</feature>
<evidence type="ECO:0000256" key="2">
    <source>
        <dbReference type="ARBA" id="ARBA00022692"/>
    </source>
</evidence>
<dbReference type="Pfam" id="PF00892">
    <property type="entry name" value="EamA"/>
    <property type="match status" value="1"/>
</dbReference>
<evidence type="ECO:0000256" key="1">
    <source>
        <dbReference type="ARBA" id="ARBA00004141"/>
    </source>
</evidence>
<dbReference type="SUPFAM" id="SSF103481">
    <property type="entry name" value="Multidrug resistance efflux transporter EmrE"/>
    <property type="match status" value="2"/>
</dbReference>
<feature type="transmembrane region" description="Helical" evidence="5">
    <location>
        <begin position="38"/>
        <end position="59"/>
    </location>
</feature>
<accession>A0AAD7UAW0</accession>
<dbReference type="GO" id="GO:0016020">
    <property type="term" value="C:membrane"/>
    <property type="evidence" value="ECO:0007669"/>
    <property type="project" value="UniProtKB-SubCell"/>
</dbReference>
<evidence type="ECO:0000313" key="8">
    <source>
        <dbReference type="Proteomes" id="UP001230188"/>
    </source>
</evidence>
<feature type="transmembrane region" description="Helical" evidence="5">
    <location>
        <begin position="204"/>
        <end position="223"/>
    </location>
</feature>
<dbReference type="PANTHER" id="PTHR32322:SF2">
    <property type="entry name" value="EAMA DOMAIN-CONTAINING PROTEIN"/>
    <property type="match status" value="1"/>
</dbReference>
<dbReference type="EMBL" id="JAQMWT010000426">
    <property type="protein sequence ID" value="KAJ8601521.1"/>
    <property type="molecule type" value="Genomic_DNA"/>
</dbReference>
<organism evidence="7 8">
    <name type="scientific">Chrysophaeum taylorii</name>
    <dbReference type="NCBI Taxonomy" id="2483200"/>
    <lineage>
        <taxon>Eukaryota</taxon>
        <taxon>Sar</taxon>
        <taxon>Stramenopiles</taxon>
        <taxon>Ochrophyta</taxon>
        <taxon>Pelagophyceae</taxon>
        <taxon>Pelagomonadales</taxon>
        <taxon>Pelagomonadaceae</taxon>
        <taxon>Chrysophaeum</taxon>
    </lineage>
</organism>
<name>A0AAD7UAW0_9STRA</name>
<comment type="caution">
    <text evidence="7">The sequence shown here is derived from an EMBL/GenBank/DDBJ whole genome shotgun (WGS) entry which is preliminary data.</text>
</comment>
<evidence type="ECO:0000256" key="5">
    <source>
        <dbReference type="SAM" id="Phobius"/>
    </source>
</evidence>
<keyword evidence="2 5" id="KW-0812">Transmembrane</keyword>
<proteinExistence type="predicted"/>
<evidence type="ECO:0000256" key="3">
    <source>
        <dbReference type="ARBA" id="ARBA00022989"/>
    </source>
</evidence>
<dbReference type="InterPro" id="IPR050638">
    <property type="entry name" value="AA-Vitamin_Transporters"/>
</dbReference>
<feature type="transmembrane region" description="Helical" evidence="5">
    <location>
        <begin position="134"/>
        <end position="153"/>
    </location>
</feature>
<evidence type="ECO:0000313" key="7">
    <source>
        <dbReference type="EMBL" id="KAJ8601521.1"/>
    </source>
</evidence>
<reference evidence="7" key="1">
    <citation type="submission" date="2023-01" db="EMBL/GenBank/DDBJ databases">
        <title>Metagenome sequencing of chrysophaentin producing Chrysophaeum taylorii.</title>
        <authorList>
            <person name="Davison J."/>
            <person name="Bewley C."/>
        </authorList>
    </citation>
    <scope>NUCLEOTIDE SEQUENCE</scope>
    <source>
        <strain evidence="7">NIES-1699</strain>
    </source>
</reference>
<dbReference type="InterPro" id="IPR000620">
    <property type="entry name" value="EamA_dom"/>
</dbReference>
<dbReference type="Proteomes" id="UP001230188">
    <property type="component" value="Unassembled WGS sequence"/>
</dbReference>
<dbReference type="Gene3D" id="1.10.3730.20">
    <property type="match status" value="1"/>
</dbReference>
<keyword evidence="4 5" id="KW-0472">Membrane</keyword>
<dbReference type="InterPro" id="IPR037185">
    <property type="entry name" value="EmrE-like"/>
</dbReference>
<feature type="transmembrane region" description="Helical" evidence="5">
    <location>
        <begin position="12"/>
        <end position="32"/>
    </location>
</feature>
<sequence>MMTGRRPVVVHGALVLVQLIFGVGSVIASLGLPAFNPLVFAAIREACAGPLLLAAALWAERSRGNSCRRRRRRRVPWGAVIVLGVCIFGNQAAYILGIKFSNGVAGSLWQPSQPVLTLALSVILGREKVSGRRVAGIACAFGGCYVVLSKAVVRKTPPLLVAALAYCCATPITFVTAAVATSLAPRFACSDCAEGTYWAVPKTAIPALAYWILFQSVASYALLTWAAKHARASVVSAYSALQPVAAATLALALNAAGRATPPPRPKELLAASFVLGGLYITAATEEEEEEDVLKHPPLLLTDVELS</sequence>
<gene>
    <name evidence="7" type="ORF">CTAYLR_010764</name>
</gene>
<feature type="domain" description="EamA" evidence="6">
    <location>
        <begin position="14"/>
        <end position="148"/>
    </location>
</feature>
<evidence type="ECO:0000259" key="6">
    <source>
        <dbReference type="Pfam" id="PF00892"/>
    </source>
</evidence>
<feature type="transmembrane region" description="Helical" evidence="5">
    <location>
        <begin position="159"/>
        <end position="183"/>
    </location>
</feature>
<dbReference type="AlphaFoldDB" id="A0AAD7UAW0"/>
<keyword evidence="8" id="KW-1185">Reference proteome</keyword>
<protein>
    <recommendedName>
        <fullName evidence="6">EamA domain-containing protein</fullName>
    </recommendedName>
</protein>
<evidence type="ECO:0000256" key="4">
    <source>
        <dbReference type="ARBA" id="ARBA00023136"/>
    </source>
</evidence>
<dbReference type="PANTHER" id="PTHR32322">
    <property type="entry name" value="INNER MEMBRANE TRANSPORTER"/>
    <property type="match status" value="1"/>
</dbReference>
<feature type="transmembrane region" description="Helical" evidence="5">
    <location>
        <begin position="235"/>
        <end position="256"/>
    </location>
</feature>